<dbReference type="AlphaFoldDB" id="A0A418WD29"/>
<keyword evidence="1" id="KW-0732">Signal</keyword>
<accession>A0A418WD29</accession>
<feature type="chain" id="PRO_5019374080" evidence="1">
    <location>
        <begin position="23"/>
        <end position="223"/>
    </location>
</feature>
<dbReference type="GO" id="GO:0042121">
    <property type="term" value="P:alginic acid biosynthetic process"/>
    <property type="evidence" value="ECO:0007669"/>
    <property type="project" value="UniProtKB-UniPathway"/>
</dbReference>
<name>A0A418WD29_9PROT</name>
<dbReference type="RefSeq" id="WP_119778572.1">
    <property type="nucleotide sequence ID" value="NZ_QYUK01000011.1"/>
</dbReference>
<evidence type="ECO:0000256" key="1">
    <source>
        <dbReference type="SAM" id="SignalP"/>
    </source>
</evidence>
<gene>
    <name evidence="2" type="ORF">D3874_13665</name>
</gene>
<evidence type="ECO:0000313" key="2">
    <source>
        <dbReference type="EMBL" id="RJF87937.1"/>
    </source>
</evidence>
<keyword evidence="2" id="KW-0132">Cell division</keyword>
<keyword evidence="3" id="KW-1185">Reference proteome</keyword>
<dbReference type="OrthoDB" id="8718161at2"/>
<organism evidence="2 3">
    <name type="scientific">Oleomonas cavernae</name>
    <dbReference type="NCBI Taxonomy" id="2320859"/>
    <lineage>
        <taxon>Bacteria</taxon>
        <taxon>Pseudomonadati</taxon>
        <taxon>Pseudomonadota</taxon>
        <taxon>Alphaproteobacteria</taxon>
        <taxon>Acetobacterales</taxon>
        <taxon>Acetobacteraceae</taxon>
        <taxon>Oleomonas</taxon>
    </lineage>
</organism>
<dbReference type="Proteomes" id="UP000284605">
    <property type="component" value="Unassembled WGS sequence"/>
</dbReference>
<reference evidence="2 3" key="1">
    <citation type="submission" date="2018-09" db="EMBL/GenBank/DDBJ databases">
        <authorList>
            <person name="Zhu H."/>
        </authorList>
    </citation>
    <scope>NUCLEOTIDE SEQUENCE [LARGE SCALE GENOMIC DNA]</scope>
    <source>
        <strain evidence="2 3">K1W22B-8</strain>
    </source>
</reference>
<proteinExistence type="predicted"/>
<dbReference type="UniPathway" id="UPA00286"/>
<evidence type="ECO:0000313" key="3">
    <source>
        <dbReference type="Proteomes" id="UP000284605"/>
    </source>
</evidence>
<comment type="caution">
    <text evidence="2">The sequence shown here is derived from an EMBL/GenBank/DDBJ whole genome shotgun (WGS) entry which is preliminary data.</text>
</comment>
<feature type="signal peptide" evidence="1">
    <location>
        <begin position="1"/>
        <end position="22"/>
    </location>
</feature>
<keyword evidence="2" id="KW-0131">Cell cycle</keyword>
<dbReference type="GO" id="GO:0051301">
    <property type="term" value="P:cell division"/>
    <property type="evidence" value="ECO:0007669"/>
    <property type="project" value="UniProtKB-KW"/>
</dbReference>
<dbReference type="EMBL" id="QYUK01000011">
    <property type="protein sequence ID" value="RJF87937.1"/>
    <property type="molecule type" value="Genomic_DNA"/>
</dbReference>
<protein>
    <submittedName>
        <fullName evidence="2">Cell division protein FtsQ</fullName>
    </submittedName>
</protein>
<sequence length="223" mass="22529">MVKLRHLATGACLGLFALGGLAAAEEQTKLYDTGPDVISGYVRFVNAARADVAITAGGSGALALGTGMIGRFQAVPARQELTATLAVAGKTAEVSVTLLPDEFVTIAVLDDAASLVLRDQPQDFNALKADIAFLNADPGCAGGVMRAGAKKTVVFSAVAPGQLARRSVNPVAALIEAGCGEAAAGGVLDLGLLEAGKRYSVVVVPDGAGGHVLIGGQDERARY</sequence>